<dbReference type="Gene3D" id="1.10.287.470">
    <property type="entry name" value="Helix hairpin bin"/>
    <property type="match status" value="1"/>
</dbReference>
<proteinExistence type="predicted"/>
<dbReference type="PANTHER" id="PTHR30469:SF36">
    <property type="entry name" value="BLL3903 PROTEIN"/>
    <property type="match status" value="1"/>
</dbReference>
<dbReference type="Pfam" id="PF25917">
    <property type="entry name" value="BSH_RND"/>
    <property type="match status" value="1"/>
</dbReference>
<evidence type="ECO:0000259" key="3">
    <source>
        <dbReference type="Pfam" id="PF25917"/>
    </source>
</evidence>
<feature type="region of interest" description="Disordered" evidence="2">
    <location>
        <begin position="413"/>
        <end position="449"/>
    </location>
</feature>
<dbReference type="Proteomes" id="UP000236959">
    <property type="component" value="Unassembled WGS sequence"/>
</dbReference>
<dbReference type="PANTHER" id="PTHR30469">
    <property type="entry name" value="MULTIDRUG RESISTANCE PROTEIN MDTA"/>
    <property type="match status" value="1"/>
</dbReference>
<reference evidence="4 5" key="1">
    <citation type="submission" date="2018-01" db="EMBL/GenBank/DDBJ databases">
        <title>Genomic Encyclopedia of Archaeal and Bacterial Type Strains, Phase II (KMG-II): from individual species to whole genera.</title>
        <authorList>
            <person name="Goeker M."/>
        </authorList>
    </citation>
    <scope>NUCLEOTIDE SEQUENCE [LARGE SCALE GENOMIC DNA]</scope>
    <source>
        <strain evidence="4 5">DSM 17023</strain>
    </source>
</reference>
<dbReference type="GO" id="GO:1990281">
    <property type="term" value="C:efflux pump complex"/>
    <property type="evidence" value="ECO:0007669"/>
    <property type="project" value="TreeGrafter"/>
</dbReference>
<accession>A0A2S3UQB1</accession>
<dbReference type="GO" id="GO:0015562">
    <property type="term" value="F:efflux transmembrane transporter activity"/>
    <property type="evidence" value="ECO:0007669"/>
    <property type="project" value="TreeGrafter"/>
</dbReference>
<evidence type="ECO:0000256" key="1">
    <source>
        <dbReference type="SAM" id="Coils"/>
    </source>
</evidence>
<evidence type="ECO:0000256" key="2">
    <source>
        <dbReference type="SAM" id="MobiDB-lite"/>
    </source>
</evidence>
<organism evidence="4 5">
    <name type="scientific">Roseibium marinum</name>
    <dbReference type="NCBI Taxonomy" id="281252"/>
    <lineage>
        <taxon>Bacteria</taxon>
        <taxon>Pseudomonadati</taxon>
        <taxon>Pseudomonadota</taxon>
        <taxon>Alphaproteobacteria</taxon>
        <taxon>Hyphomicrobiales</taxon>
        <taxon>Stappiaceae</taxon>
        <taxon>Roseibium</taxon>
    </lineage>
</organism>
<gene>
    <name evidence="4" type="ORF">CLV41_108185</name>
</gene>
<keyword evidence="5" id="KW-1185">Reference proteome</keyword>
<dbReference type="InterPro" id="IPR058625">
    <property type="entry name" value="MdtA-like_BSH"/>
</dbReference>
<sequence>MRFLMRGLLGLALMAVMIGFAGIGVYRLYTATTAEDTVRQRPARERSYSVNVAELAPVTISPVTTAYGEIVSWRSLELRASTEGLLVDVARKFRDGAAVAEGELLLRIDPANAEFLVLDAEAALADAQAGKTEAEEAIVGAEQELEAARRQLVLRRQSLERQEQLKDKGYSTAVQVETEELGVASLEQSLSNRLQSVITARKRVERMELTVKRAQFALEEARRVLNETALTAPFSGNLSEVNATLGRRVSQSETLALLIDPAALEAKFSLSTSEFSRLLDDGGNLIKAPVIVTLQLGGRSLEVAGNIDRAAAVVSEGEAGRTLFATLELEPGTALRPGDFVKVEVQEPELSRVAVVPSSAVTEDGRLLIVGDGDRIREIRTTLLRRMGNEVVLADVPFGTDYVRERLPQLGTGLKVTPRRSGEEGAAPAADSPATARMSEAGEEGARGDLVALDPERRAALIEQLNSSDMPENRKARLLATLNQPMVPKDLIDRLEQRLGSRG</sequence>
<feature type="compositionally biased region" description="Low complexity" evidence="2">
    <location>
        <begin position="424"/>
        <end position="436"/>
    </location>
</feature>
<name>A0A2S3UQB1_9HYPH</name>
<dbReference type="Gene3D" id="2.40.30.170">
    <property type="match status" value="1"/>
</dbReference>
<dbReference type="OrthoDB" id="7626141at2"/>
<dbReference type="SUPFAM" id="SSF111369">
    <property type="entry name" value="HlyD-like secretion proteins"/>
    <property type="match status" value="1"/>
</dbReference>
<evidence type="ECO:0000313" key="4">
    <source>
        <dbReference type="EMBL" id="POF29760.1"/>
    </source>
</evidence>
<dbReference type="AlphaFoldDB" id="A0A2S3UQB1"/>
<dbReference type="EMBL" id="PPCN01000008">
    <property type="protein sequence ID" value="POF29760.1"/>
    <property type="molecule type" value="Genomic_DNA"/>
</dbReference>
<dbReference type="Gene3D" id="2.40.50.100">
    <property type="match status" value="1"/>
</dbReference>
<feature type="coiled-coil region" evidence="1">
    <location>
        <begin position="124"/>
        <end position="162"/>
    </location>
</feature>
<protein>
    <submittedName>
        <fullName evidence="4">HlyD family secretion protein</fullName>
    </submittedName>
</protein>
<evidence type="ECO:0000313" key="5">
    <source>
        <dbReference type="Proteomes" id="UP000236959"/>
    </source>
</evidence>
<comment type="caution">
    <text evidence="4">The sequence shown here is derived from an EMBL/GenBank/DDBJ whole genome shotgun (WGS) entry which is preliminary data.</text>
</comment>
<dbReference type="RefSeq" id="WP_103223813.1">
    <property type="nucleotide sequence ID" value="NZ_PPCN01000008.1"/>
</dbReference>
<feature type="domain" description="Multidrug resistance protein MdtA-like barrel-sandwich hybrid" evidence="3">
    <location>
        <begin position="77"/>
        <end position="259"/>
    </location>
</feature>
<keyword evidence="1" id="KW-0175">Coiled coil</keyword>